<dbReference type="EC" id="2.7.13.3" evidence="2"/>
<dbReference type="PROSITE" id="PS50109">
    <property type="entry name" value="HIS_KIN"/>
    <property type="match status" value="1"/>
</dbReference>
<keyword evidence="8" id="KW-0547">Nucleotide-binding</keyword>
<gene>
    <name evidence="8" type="ORF">QEH59_08040</name>
</gene>
<dbReference type="InterPro" id="IPR004358">
    <property type="entry name" value="Sig_transdc_His_kin-like_C"/>
</dbReference>
<accession>A0ABU1AHR9</accession>
<comment type="caution">
    <text evidence="8">The sequence shown here is derived from an EMBL/GenBank/DDBJ whole genome shotgun (WGS) entry which is preliminary data.</text>
</comment>
<keyword evidence="3" id="KW-0597">Phosphoprotein</keyword>
<evidence type="ECO:0000256" key="2">
    <source>
        <dbReference type="ARBA" id="ARBA00012438"/>
    </source>
</evidence>
<dbReference type="SMART" id="SM00387">
    <property type="entry name" value="HATPase_c"/>
    <property type="match status" value="1"/>
</dbReference>
<reference evidence="8 9" key="1">
    <citation type="submission" date="2023-04" db="EMBL/GenBank/DDBJ databases">
        <title>A novel bacteria isolated from coastal sediment.</title>
        <authorList>
            <person name="Liu X.-J."/>
            <person name="Du Z.-J."/>
        </authorList>
    </citation>
    <scope>NUCLEOTIDE SEQUENCE [LARGE SCALE GENOMIC DNA]</scope>
    <source>
        <strain evidence="8 9">SDUM461004</strain>
    </source>
</reference>
<evidence type="ECO:0000313" key="8">
    <source>
        <dbReference type="EMBL" id="MDQ8194372.1"/>
    </source>
</evidence>
<evidence type="ECO:0000259" key="7">
    <source>
        <dbReference type="PROSITE" id="PS50109"/>
    </source>
</evidence>
<dbReference type="SUPFAM" id="SSF55785">
    <property type="entry name" value="PYP-like sensor domain (PAS domain)"/>
    <property type="match status" value="1"/>
</dbReference>
<feature type="domain" description="Histidine kinase" evidence="7">
    <location>
        <begin position="203"/>
        <end position="424"/>
    </location>
</feature>
<protein>
    <recommendedName>
        <fullName evidence="2">histidine kinase</fullName>
        <ecNumber evidence="2">2.7.13.3</ecNumber>
    </recommendedName>
</protein>
<dbReference type="InterPro" id="IPR003594">
    <property type="entry name" value="HATPase_dom"/>
</dbReference>
<organism evidence="8 9">
    <name type="scientific">Thalassobacterium sedimentorum</name>
    <dbReference type="NCBI Taxonomy" id="3041258"/>
    <lineage>
        <taxon>Bacteria</taxon>
        <taxon>Pseudomonadati</taxon>
        <taxon>Verrucomicrobiota</taxon>
        <taxon>Opitutia</taxon>
        <taxon>Puniceicoccales</taxon>
        <taxon>Coraliomargaritaceae</taxon>
        <taxon>Thalassobacterium</taxon>
    </lineage>
</organism>
<name>A0ABU1AHR9_9BACT</name>
<dbReference type="SUPFAM" id="SSF47384">
    <property type="entry name" value="Homodimeric domain of signal transducing histidine kinase"/>
    <property type="match status" value="1"/>
</dbReference>
<dbReference type="InterPro" id="IPR050351">
    <property type="entry name" value="BphY/WalK/GraS-like"/>
</dbReference>
<dbReference type="PANTHER" id="PTHR45453">
    <property type="entry name" value="PHOSPHATE REGULON SENSOR PROTEIN PHOR"/>
    <property type="match status" value="1"/>
</dbReference>
<evidence type="ECO:0000256" key="5">
    <source>
        <dbReference type="ARBA" id="ARBA00022777"/>
    </source>
</evidence>
<comment type="catalytic activity">
    <reaction evidence="1">
        <text>ATP + protein L-histidine = ADP + protein N-phospho-L-histidine.</text>
        <dbReference type="EC" id="2.7.13.3"/>
    </reaction>
</comment>
<dbReference type="Pfam" id="PF00512">
    <property type="entry name" value="HisKA"/>
    <property type="match status" value="1"/>
</dbReference>
<keyword evidence="4" id="KW-0808">Transferase</keyword>
<dbReference type="InterPro" id="IPR003661">
    <property type="entry name" value="HisK_dim/P_dom"/>
</dbReference>
<dbReference type="RefSeq" id="WP_308984847.1">
    <property type="nucleotide sequence ID" value="NZ_JARXIC010000010.1"/>
</dbReference>
<dbReference type="PANTHER" id="PTHR45453:SF1">
    <property type="entry name" value="PHOSPHATE REGULON SENSOR PROTEIN PHOR"/>
    <property type="match status" value="1"/>
</dbReference>
<evidence type="ECO:0000256" key="4">
    <source>
        <dbReference type="ARBA" id="ARBA00022679"/>
    </source>
</evidence>
<dbReference type="Pfam" id="PF02518">
    <property type="entry name" value="HATPase_c"/>
    <property type="match status" value="1"/>
</dbReference>
<evidence type="ECO:0000256" key="1">
    <source>
        <dbReference type="ARBA" id="ARBA00000085"/>
    </source>
</evidence>
<dbReference type="SUPFAM" id="SSF55874">
    <property type="entry name" value="ATPase domain of HSP90 chaperone/DNA topoisomerase II/histidine kinase"/>
    <property type="match status" value="1"/>
</dbReference>
<dbReference type="SMART" id="SM00388">
    <property type="entry name" value="HisKA"/>
    <property type="match status" value="1"/>
</dbReference>
<proteinExistence type="predicted"/>
<dbReference type="InterPro" id="IPR005467">
    <property type="entry name" value="His_kinase_dom"/>
</dbReference>
<evidence type="ECO:0000256" key="6">
    <source>
        <dbReference type="ARBA" id="ARBA00023012"/>
    </source>
</evidence>
<dbReference type="InterPro" id="IPR035965">
    <property type="entry name" value="PAS-like_dom_sf"/>
</dbReference>
<dbReference type="EMBL" id="JARXIC010000010">
    <property type="protein sequence ID" value="MDQ8194372.1"/>
    <property type="molecule type" value="Genomic_DNA"/>
</dbReference>
<evidence type="ECO:0000313" key="9">
    <source>
        <dbReference type="Proteomes" id="UP001243717"/>
    </source>
</evidence>
<keyword evidence="8" id="KW-0067">ATP-binding</keyword>
<dbReference type="PRINTS" id="PR00344">
    <property type="entry name" value="BCTRLSENSOR"/>
</dbReference>
<keyword evidence="9" id="KW-1185">Reference proteome</keyword>
<dbReference type="InterPro" id="IPR036097">
    <property type="entry name" value="HisK_dim/P_sf"/>
</dbReference>
<dbReference type="GO" id="GO:0005524">
    <property type="term" value="F:ATP binding"/>
    <property type="evidence" value="ECO:0007669"/>
    <property type="project" value="UniProtKB-KW"/>
</dbReference>
<dbReference type="InterPro" id="IPR036890">
    <property type="entry name" value="HATPase_C_sf"/>
</dbReference>
<keyword evidence="6" id="KW-0902">Two-component regulatory system</keyword>
<dbReference type="CDD" id="cd00082">
    <property type="entry name" value="HisKA"/>
    <property type="match status" value="1"/>
</dbReference>
<keyword evidence="5" id="KW-0418">Kinase</keyword>
<sequence>MLWFLTLVLLILTVALSIHILRLRRLFRELDGSVRSRRRLLLEDSAQTLRKIGAFGLVESLNELVDSHNQASAQESGYSSQVEAMLGAVQEVVIVFNGDRVVEYANRSAERLFRDGQSIQGLRLEGVFRSLTLLELLDAATDVERTGPSQIRIEQDGETLWFEASCAKVIGMEPAATRSTLLVLHDITKLKALEVMRREFVANVSHELRTPLTIIKGFAETLIDDEATIDPKSRSRFTLKILNNAERLHVLVEDLLTLSRIESRPDQIEPIEQPLRPLLDEVAENYRTRLNSEHQRIEVKMDANVGALAFDRYRINQVLDNFIENVFRYAPDFTCIQLVVVHEEALGQVRCLVIDDGPGIPEKDLPHLFERFYRVDKGRSRETGGTGLGLSIVKHIVQLHGGTVQAESTLGEGTRMSFTLPFSRSYTNSKNT</sequence>
<dbReference type="Gene3D" id="3.30.450.20">
    <property type="entry name" value="PAS domain"/>
    <property type="match status" value="1"/>
</dbReference>
<dbReference type="CDD" id="cd00075">
    <property type="entry name" value="HATPase"/>
    <property type="match status" value="1"/>
</dbReference>
<dbReference type="Gene3D" id="1.10.287.130">
    <property type="match status" value="1"/>
</dbReference>
<dbReference type="Gene3D" id="3.30.565.10">
    <property type="entry name" value="Histidine kinase-like ATPase, C-terminal domain"/>
    <property type="match status" value="1"/>
</dbReference>
<evidence type="ECO:0000256" key="3">
    <source>
        <dbReference type="ARBA" id="ARBA00022553"/>
    </source>
</evidence>
<dbReference type="Proteomes" id="UP001243717">
    <property type="component" value="Unassembled WGS sequence"/>
</dbReference>